<protein>
    <recommendedName>
        <fullName evidence="7">Tetratricopeptide repeat protein</fullName>
    </recommendedName>
</protein>
<feature type="repeat" description="TPR" evidence="3">
    <location>
        <begin position="123"/>
        <end position="156"/>
    </location>
</feature>
<sequence length="534" mass="55844">MRRALLLVVALSVAVGAADPAMEAIERGHELRRAGRLAEAIDAYHGAVRAAPEHAPAHMALGNALFAAGEYQRALRSYAVAAGADPTDDQPHVNLCNTLRIVGELDAAVEACQVALRLNPSRPSAHVNLGNALSARGEAAAAVRAFTAAIALDPRDHLAYTNLGSALLADRRLVPAVRAYEKALELEPTFAVAHTNLGNAKKALGDLGGAAESYLRALQLAPDDVVALNNMGTTVAASGRPLEAHEWYERAIAVQPDYAPARRNLAKSTASAEYAAAVRNETQLLRARAASAAAGAGGSRGALSAAGITGSTASRKLQLAFEALRELETAGAESPLWAGRAFEMPEAIAALGEGAEGGASPVTLGAFAWGGVWAQALFRAFAARPVRVALREAQRSGGGAVVLGSSIGFETFFITLTFGVPTTGVELLPGLVDIARRCRAALAIPNVALVNADAVEWPVPSDTRVVFVDDTAWDGETVEAVARKLALELRPGAVVLHNVLGPYEAMRDKYDDGMAVPVGTSWDDAHHIIVHRRI</sequence>
<feature type="repeat" description="TPR" evidence="3">
    <location>
        <begin position="225"/>
        <end position="258"/>
    </location>
</feature>
<evidence type="ECO:0000256" key="4">
    <source>
        <dbReference type="SAM" id="SignalP"/>
    </source>
</evidence>
<dbReference type="Proteomes" id="UP000751190">
    <property type="component" value="Unassembled WGS sequence"/>
</dbReference>
<proteinExistence type="predicted"/>
<dbReference type="InterPro" id="IPR019734">
    <property type="entry name" value="TPR_rpt"/>
</dbReference>
<evidence type="ECO:0000313" key="6">
    <source>
        <dbReference type="Proteomes" id="UP000751190"/>
    </source>
</evidence>
<name>A0A8J6C2J9_DIALT</name>
<dbReference type="OrthoDB" id="9991317at2759"/>
<keyword evidence="1" id="KW-0677">Repeat</keyword>
<dbReference type="SMART" id="SM00028">
    <property type="entry name" value="TPR"/>
    <property type="match status" value="7"/>
</dbReference>
<dbReference type="PANTHER" id="PTHR44858:SF1">
    <property type="entry name" value="UDP-N-ACETYLGLUCOSAMINE--PEPTIDE N-ACETYLGLUCOSAMINYLTRANSFERASE SPINDLY-RELATED"/>
    <property type="match status" value="1"/>
</dbReference>
<feature type="repeat" description="TPR" evidence="3">
    <location>
        <begin position="157"/>
        <end position="190"/>
    </location>
</feature>
<feature type="chain" id="PRO_5035148163" description="Tetratricopeptide repeat protein" evidence="4">
    <location>
        <begin position="19"/>
        <end position="534"/>
    </location>
</feature>
<evidence type="ECO:0000313" key="5">
    <source>
        <dbReference type="EMBL" id="KAG8458529.1"/>
    </source>
</evidence>
<reference evidence="5" key="1">
    <citation type="submission" date="2021-05" db="EMBL/GenBank/DDBJ databases">
        <title>The genome of the haptophyte Pavlova lutheri (Diacronema luteri, Pavlovales) - a model for lipid biosynthesis in eukaryotic algae.</title>
        <authorList>
            <person name="Hulatt C.J."/>
            <person name="Posewitz M.C."/>
        </authorList>
    </citation>
    <scope>NUCLEOTIDE SEQUENCE</scope>
    <source>
        <strain evidence="5">NIVA-4/92</strain>
    </source>
</reference>
<dbReference type="PROSITE" id="PS50005">
    <property type="entry name" value="TPR"/>
    <property type="match status" value="5"/>
</dbReference>
<dbReference type="InterPro" id="IPR029063">
    <property type="entry name" value="SAM-dependent_MTases_sf"/>
</dbReference>
<feature type="repeat" description="TPR" evidence="3">
    <location>
        <begin position="191"/>
        <end position="224"/>
    </location>
</feature>
<feature type="repeat" description="TPR" evidence="3">
    <location>
        <begin position="55"/>
        <end position="88"/>
    </location>
</feature>
<dbReference type="PANTHER" id="PTHR44858">
    <property type="entry name" value="TETRATRICOPEPTIDE REPEAT PROTEIN 6"/>
    <property type="match status" value="1"/>
</dbReference>
<dbReference type="Pfam" id="PF13424">
    <property type="entry name" value="TPR_12"/>
    <property type="match status" value="1"/>
</dbReference>
<dbReference type="AlphaFoldDB" id="A0A8J6C2J9"/>
<gene>
    <name evidence="5" type="ORF">KFE25_003064</name>
</gene>
<keyword evidence="4" id="KW-0732">Signal</keyword>
<dbReference type="InterPro" id="IPR011990">
    <property type="entry name" value="TPR-like_helical_dom_sf"/>
</dbReference>
<dbReference type="CDD" id="cd02440">
    <property type="entry name" value="AdoMet_MTases"/>
    <property type="match status" value="1"/>
</dbReference>
<dbReference type="SUPFAM" id="SSF48452">
    <property type="entry name" value="TPR-like"/>
    <property type="match status" value="1"/>
</dbReference>
<dbReference type="EMBL" id="JAGTXO010000050">
    <property type="protein sequence ID" value="KAG8458529.1"/>
    <property type="molecule type" value="Genomic_DNA"/>
</dbReference>
<accession>A0A8J6C2J9</accession>
<evidence type="ECO:0000256" key="3">
    <source>
        <dbReference type="PROSITE-ProRule" id="PRU00339"/>
    </source>
</evidence>
<feature type="signal peptide" evidence="4">
    <location>
        <begin position="1"/>
        <end position="18"/>
    </location>
</feature>
<dbReference type="InterPro" id="IPR050498">
    <property type="entry name" value="Ycf3"/>
</dbReference>
<dbReference type="Pfam" id="PF13432">
    <property type="entry name" value="TPR_16"/>
    <property type="match status" value="2"/>
</dbReference>
<dbReference type="OMA" id="ADAVEWP"/>
<dbReference type="SUPFAM" id="SSF53335">
    <property type="entry name" value="S-adenosyl-L-methionine-dependent methyltransferases"/>
    <property type="match status" value="1"/>
</dbReference>
<organism evidence="5 6">
    <name type="scientific">Diacronema lutheri</name>
    <name type="common">Unicellular marine alga</name>
    <name type="synonym">Monochrysis lutheri</name>
    <dbReference type="NCBI Taxonomy" id="2081491"/>
    <lineage>
        <taxon>Eukaryota</taxon>
        <taxon>Haptista</taxon>
        <taxon>Haptophyta</taxon>
        <taxon>Pavlovophyceae</taxon>
        <taxon>Pavlovales</taxon>
        <taxon>Pavlovaceae</taxon>
        <taxon>Diacronema</taxon>
    </lineage>
</organism>
<evidence type="ECO:0008006" key="7">
    <source>
        <dbReference type="Google" id="ProtNLM"/>
    </source>
</evidence>
<evidence type="ECO:0000256" key="1">
    <source>
        <dbReference type="ARBA" id="ARBA00022737"/>
    </source>
</evidence>
<dbReference type="Gene3D" id="3.40.50.150">
    <property type="entry name" value="Vaccinia Virus protein VP39"/>
    <property type="match status" value="1"/>
</dbReference>
<keyword evidence="6" id="KW-1185">Reference proteome</keyword>
<evidence type="ECO:0000256" key="2">
    <source>
        <dbReference type="ARBA" id="ARBA00022803"/>
    </source>
</evidence>
<keyword evidence="2 3" id="KW-0802">TPR repeat</keyword>
<comment type="caution">
    <text evidence="5">The sequence shown here is derived from an EMBL/GenBank/DDBJ whole genome shotgun (WGS) entry which is preliminary data.</text>
</comment>
<dbReference type="Gene3D" id="1.25.40.10">
    <property type="entry name" value="Tetratricopeptide repeat domain"/>
    <property type="match status" value="3"/>
</dbReference>